<sequence length="77" mass="9475">MFFIKQKYTVVFGELLKVTAFVKSGMWYPSHVLYLKNGNEDSCILVQFEQKELRYMNKNHSFRFKRYNFFIMKDSKW</sequence>
<accession>A0A6C0LSJ8</accession>
<dbReference type="EMBL" id="MN740556">
    <property type="protein sequence ID" value="QHU33350.1"/>
    <property type="molecule type" value="Genomic_DNA"/>
</dbReference>
<reference evidence="1" key="1">
    <citation type="journal article" date="2020" name="Nature">
        <title>Giant virus diversity and host interactions through global metagenomics.</title>
        <authorList>
            <person name="Schulz F."/>
            <person name="Roux S."/>
            <person name="Paez-Espino D."/>
            <person name="Jungbluth S."/>
            <person name="Walsh D.A."/>
            <person name="Denef V.J."/>
            <person name="McMahon K.D."/>
            <person name="Konstantinidis K.T."/>
            <person name="Eloe-Fadrosh E.A."/>
            <person name="Kyrpides N.C."/>
            <person name="Woyke T."/>
        </authorList>
    </citation>
    <scope>NUCLEOTIDE SEQUENCE</scope>
    <source>
        <strain evidence="1">GVMAG-S-1014582-52</strain>
    </source>
</reference>
<dbReference type="AlphaFoldDB" id="A0A6C0LSJ8"/>
<proteinExistence type="predicted"/>
<protein>
    <submittedName>
        <fullName evidence="1">Uncharacterized protein</fullName>
    </submittedName>
</protein>
<evidence type="ECO:0000313" key="1">
    <source>
        <dbReference type="EMBL" id="QHU33350.1"/>
    </source>
</evidence>
<organism evidence="1">
    <name type="scientific">viral metagenome</name>
    <dbReference type="NCBI Taxonomy" id="1070528"/>
    <lineage>
        <taxon>unclassified sequences</taxon>
        <taxon>metagenomes</taxon>
        <taxon>organismal metagenomes</taxon>
    </lineage>
</organism>
<name>A0A6C0LSJ8_9ZZZZ</name>